<evidence type="ECO:0000256" key="2">
    <source>
        <dbReference type="SAM" id="Phobius"/>
    </source>
</evidence>
<feature type="region of interest" description="Disordered" evidence="1">
    <location>
        <begin position="531"/>
        <end position="556"/>
    </location>
</feature>
<gene>
    <name evidence="4" type="ORF">BU204_31705</name>
</gene>
<feature type="transmembrane region" description="Helical" evidence="2">
    <location>
        <begin position="126"/>
        <end position="146"/>
    </location>
</feature>
<dbReference type="SUPFAM" id="SSF54001">
    <property type="entry name" value="Cysteine proteinases"/>
    <property type="match status" value="1"/>
</dbReference>
<organism evidence="4 5">
    <name type="scientific">Actinophytocola xanthii</name>
    <dbReference type="NCBI Taxonomy" id="1912961"/>
    <lineage>
        <taxon>Bacteria</taxon>
        <taxon>Bacillati</taxon>
        <taxon>Actinomycetota</taxon>
        <taxon>Actinomycetes</taxon>
        <taxon>Pseudonocardiales</taxon>
        <taxon>Pseudonocardiaceae</taxon>
    </lineage>
</organism>
<keyword evidence="2" id="KW-0812">Transmembrane</keyword>
<keyword evidence="2" id="KW-0472">Membrane</keyword>
<evidence type="ECO:0000313" key="5">
    <source>
        <dbReference type="Proteomes" id="UP000185596"/>
    </source>
</evidence>
<name>A0A1Q8C7M6_9PSEU</name>
<dbReference type="Pfam" id="PF11992">
    <property type="entry name" value="TgpA_N"/>
    <property type="match status" value="1"/>
</dbReference>
<feature type="transmembrane region" description="Helical" evidence="2">
    <location>
        <begin position="210"/>
        <end position="234"/>
    </location>
</feature>
<feature type="transmembrane region" description="Helical" evidence="2">
    <location>
        <begin position="151"/>
        <end position="169"/>
    </location>
</feature>
<dbReference type="Pfam" id="PF13559">
    <property type="entry name" value="DUF4129"/>
    <property type="match status" value="1"/>
</dbReference>
<dbReference type="SMART" id="SM00460">
    <property type="entry name" value="TGc"/>
    <property type="match status" value="1"/>
</dbReference>
<evidence type="ECO:0000256" key="1">
    <source>
        <dbReference type="SAM" id="MobiDB-lite"/>
    </source>
</evidence>
<dbReference type="Pfam" id="PF01841">
    <property type="entry name" value="Transglut_core"/>
    <property type="match status" value="1"/>
</dbReference>
<dbReference type="STRING" id="1912961.BU204_31705"/>
<dbReference type="Gene3D" id="3.10.620.30">
    <property type="match status" value="1"/>
</dbReference>
<keyword evidence="2" id="KW-1133">Transmembrane helix</keyword>
<dbReference type="InterPro" id="IPR002931">
    <property type="entry name" value="Transglutaminase-like"/>
</dbReference>
<dbReference type="InterPro" id="IPR038765">
    <property type="entry name" value="Papain-like_cys_pep_sf"/>
</dbReference>
<dbReference type="AlphaFoldDB" id="A0A1Q8C7M6"/>
<evidence type="ECO:0000259" key="3">
    <source>
        <dbReference type="SMART" id="SM00460"/>
    </source>
</evidence>
<dbReference type="Proteomes" id="UP000185596">
    <property type="component" value="Unassembled WGS sequence"/>
</dbReference>
<feature type="transmembrane region" description="Helical" evidence="2">
    <location>
        <begin position="40"/>
        <end position="61"/>
    </location>
</feature>
<sequence>MTVGRPAWARWSGPVQAVLCTAAAMGGALLYGRFFADTGFLAPLSAAALTGSATAALAGLLRWGPYRTLLLATAGFVLLAGFGVLRGTLEHGLPTRQTAVELARGVFGGWTRMLAVAPPADVRAELLVTPVLLTWAAAFGATTLALRTRSVFAPVVPALVAFVAALLFVGRRPGIQTTAAAVFLVAAFSLVLVRTAAAAGQPRRVTTSRLGFGGPVVVVVALLGVLGGLVLPLASDDQRFDPRAVMSPPVRVTDAITPLARLKSQLREEPPRRLFTVRFAGDARVDRIRVAALDEFDGVTWTQSDRYLVAGHHLPVDPALTRSRTVSARITVEGLDGPFLPAVGWPVRLDNTADVGFSSASGVLLTTRAALDGFTYTVAGEVADRDAGLAGAAPSTAPEHRDHASLSGRPSPVLTAAARQLTATEPTPYGKLVAIERYLRGLPYQLDVPPGHSYAALTTMLRGSGEGYAEQRASAFAVLARALGFPARVAVGYRLPDSGAGAHAVTTREAHAWAEVHFAGYGWVAFEPTGTRSGAPSPAQDPAAAPQPQDPLAVPPSIADRSEVAARQPDRGVPVPRGVALGALAVAVLALLLATSVLTAKAVRRRRRRRTGGTATRVLGAWREATDRLLERGVPVSAALTATEVAERATGALRVAAAPVVRLAPLATAAVYAPEEPDEHAVEEAWELEFRLRRELYPRRFLPRRLAAGLDPRPLLAGWREARRTRRNDWGKR</sequence>
<reference evidence="4 5" key="1">
    <citation type="submission" date="2016-12" db="EMBL/GenBank/DDBJ databases">
        <title>The draft genome sequence of Actinophytocola sp. 11-183.</title>
        <authorList>
            <person name="Wang W."/>
            <person name="Yuan L."/>
        </authorList>
    </citation>
    <scope>NUCLEOTIDE SEQUENCE [LARGE SCALE GENOMIC DNA]</scope>
    <source>
        <strain evidence="4 5">11-183</strain>
    </source>
</reference>
<feature type="domain" description="Transglutaminase-like" evidence="3">
    <location>
        <begin position="461"/>
        <end position="530"/>
    </location>
</feature>
<protein>
    <recommendedName>
        <fullName evidence="3">Transglutaminase-like domain-containing protein</fullName>
    </recommendedName>
</protein>
<evidence type="ECO:0000313" key="4">
    <source>
        <dbReference type="EMBL" id="OLF10371.1"/>
    </source>
</evidence>
<dbReference type="PANTHER" id="PTHR42736">
    <property type="entry name" value="PROTEIN-GLUTAMINE GAMMA-GLUTAMYLTRANSFERASE"/>
    <property type="match status" value="1"/>
</dbReference>
<feature type="transmembrane region" description="Helical" evidence="2">
    <location>
        <begin position="12"/>
        <end position="34"/>
    </location>
</feature>
<comment type="caution">
    <text evidence="4">The sequence shown here is derived from an EMBL/GenBank/DDBJ whole genome shotgun (WGS) entry which is preliminary data.</text>
</comment>
<feature type="region of interest" description="Disordered" evidence="1">
    <location>
        <begin position="389"/>
        <end position="410"/>
    </location>
</feature>
<feature type="transmembrane region" description="Helical" evidence="2">
    <location>
        <begin position="68"/>
        <end position="85"/>
    </location>
</feature>
<feature type="compositionally biased region" description="Low complexity" evidence="1">
    <location>
        <begin position="535"/>
        <end position="556"/>
    </location>
</feature>
<dbReference type="EMBL" id="MSIE01000076">
    <property type="protein sequence ID" value="OLF10371.1"/>
    <property type="molecule type" value="Genomic_DNA"/>
</dbReference>
<dbReference type="InterPro" id="IPR025403">
    <property type="entry name" value="TgpA-like_C"/>
</dbReference>
<keyword evidence="5" id="KW-1185">Reference proteome</keyword>
<feature type="transmembrane region" description="Helical" evidence="2">
    <location>
        <begin position="579"/>
        <end position="600"/>
    </location>
</feature>
<accession>A0A1Q8C7M6</accession>
<dbReference type="InterPro" id="IPR052901">
    <property type="entry name" value="Bact_TGase-like"/>
</dbReference>
<proteinExistence type="predicted"/>
<dbReference type="InterPro" id="IPR021878">
    <property type="entry name" value="TgpA_N"/>
</dbReference>
<feature type="transmembrane region" description="Helical" evidence="2">
    <location>
        <begin position="175"/>
        <end position="198"/>
    </location>
</feature>
<dbReference type="PANTHER" id="PTHR42736:SF1">
    <property type="entry name" value="PROTEIN-GLUTAMINE GAMMA-GLUTAMYLTRANSFERASE"/>
    <property type="match status" value="1"/>
</dbReference>